<evidence type="ECO:0000313" key="2">
    <source>
        <dbReference type="EMBL" id="GEU40801.1"/>
    </source>
</evidence>
<protein>
    <submittedName>
        <fullName evidence="2">Uncharacterized protein</fullName>
    </submittedName>
</protein>
<gene>
    <name evidence="2" type="ORF">Tci_012779</name>
</gene>
<sequence>MENKKRIVNLEYFKEMLHICLRLPGQTFDELPFEEEILAFLRFLRHSGEIRKLTDVNWHYVIDNQMFTMIKLVSRHQNIQQLGVMFPVELTNGDIKNYKAYKEYYAIVSGAAPPKTKASVRKTKSSLDTTITPLTVACTRLLTSRKGKQPAKSTKVKDKGTGTIPGVLDVPTNESDDEISWKSSDEEGDDEGDDQDDDDQDDNDDDQDTDNDGNDDASLGLNVGKEGQDAEDDNEELYRDVNINLEGQDVQMTYVHTTQEYEDTHVTLMPVNPNGIDSLFEITPWVDVQASTIVAPLTLTTPTLPPPTIPTISQLPQAPTPPITAPSTLLQDLLNFGSLFGFDHHLKTLKASFLEFMQTNQFAGAVASIHEIVERYMDQRMNEATVNKQLEAKVLTRSSNSSKTSYAMTVDLSEMELKKILIEKMESNKSIHRFDEQRNLYKDLVDAYESDKIILDTYGHTVTLKRRRDDADKDEEPSAGLDRGSKRRREGKEPESTSAPKEKATKTAGVADDQPIAEASQHPEWFQQQKKPPTPDISWNKTLPTTYGSIQPWISDLAKQADSRSSFNELMDTPVDFLAFLMNQIKVDTLTPELLVGPTYELMKGSCKSLVELKFFLEEVYKATTDQLEWNNSEGHRYLHNMRKPPPLIPNSRCRRVIPFDHFINNDLEYLRGGASSLNRESAREVYSKCRIIAVTELQIVEWYDYKNLDWIMVRRDDDKLYKFKEGNFKRLRIQDIEDMLLLLVQEKLTNLIVEERFAFNVSLRMFTRSIVIQRHVEDLQLGVKSYQKNLNLTNLDMYPSDLKRKEAYTAYSNLRGFIYQNIEKQNRLMRIDELHKFIDGTLNDVRTALDDHLKAKDEEDHAKSREVRWWEIVRGRLQDAIMNHMIYHMMSLSYTGALFHPHGERDISSP</sequence>
<feature type="compositionally biased region" description="Basic and acidic residues" evidence="1">
    <location>
        <begin position="490"/>
        <end position="505"/>
    </location>
</feature>
<accession>A0A6L2JUP2</accession>
<feature type="compositionally biased region" description="Acidic residues" evidence="1">
    <location>
        <begin position="186"/>
        <end position="215"/>
    </location>
</feature>
<reference evidence="2" key="1">
    <citation type="journal article" date="2019" name="Sci. Rep.">
        <title>Draft genome of Tanacetum cinerariifolium, the natural source of mosquito coil.</title>
        <authorList>
            <person name="Yamashiro T."/>
            <person name="Shiraishi A."/>
            <person name="Satake H."/>
            <person name="Nakayama K."/>
        </authorList>
    </citation>
    <scope>NUCLEOTIDE SEQUENCE</scope>
</reference>
<evidence type="ECO:0000256" key="1">
    <source>
        <dbReference type="SAM" id="MobiDB-lite"/>
    </source>
</evidence>
<name>A0A6L2JUP2_TANCI</name>
<organism evidence="2">
    <name type="scientific">Tanacetum cinerariifolium</name>
    <name type="common">Dalmatian daisy</name>
    <name type="synonym">Chrysanthemum cinerariifolium</name>
    <dbReference type="NCBI Taxonomy" id="118510"/>
    <lineage>
        <taxon>Eukaryota</taxon>
        <taxon>Viridiplantae</taxon>
        <taxon>Streptophyta</taxon>
        <taxon>Embryophyta</taxon>
        <taxon>Tracheophyta</taxon>
        <taxon>Spermatophyta</taxon>
        <taxon>Magnoliopsida</taxon>
        <taxon>eudicotyledons</taxon>
        <taxon>Gunneridae</taxon>
        <taxon>Pentapetalae</taxon>
        <taxon>asterids</taxon>
        <taxon>campanulids</taxon>
        <taxon>Asterales</taxon>
        <taxon>Asteraceae</taxon>
        <taxon>Asteroideae</taxon>
        <taxon>Anthemideae</taxon>
        <taxon>Anthemidinae</taxon>
        <taxon>Tanacetum</taxon>
    </lineage>
</organism>
<feature type="region of interest" description="Disordered" evidence="1">
    <location>
        <begin position="142"/>
        <end position="234"/>
    </location>
</feature>
<feature type="region of interest" description="Disordered" evidence="1">
    <location>
        <begin position="467"/>
        <end position="512"/>
    </location>
</feature>
<proteinExistence type="predicted"/>
<feature type="region of interest" description="Disordered" evidence="1">
    <location>
        <begin position="523"/>
        <end position="542"/>
    </location>
</feature>
<comment type="caution">
    <text evidence="2">The sequence shown here is derived from an EMBL/GenBank/DDBJ whole genome shotgun (WGS) entry which is preliminary data.</text>
</comment>
<feature type="compositionally biased region" description="Polar residues" evidence="1">
    <location>
        <begin position="526"/>
        <end position="542"/>
    </location>
</feature>
<dbReference type="AlphaFoldDB" id="A0A6L2JUP2"/>
<dbReference type="EMBL" id="BKCJ010001352">
    <property type="protein sequence ID" value="GEU40801.1"/>
    <property type="molecule type" value="Genomic_DNA"/>
</dbReference>